<sequence length="930" mass="101000">MLFPTGISSAIGLHPPTPGHRAVLKFDTPCRVLTESPFSLTRKAENMGRGSNAHWKGTRYVQGIGIQLTPLAHQIGNAHEQTDATDPMLSTDDGGDLQMAAGMAGEYGYRSPETDQPGSTTGGSVAANSMLMYAKGVDAADNYDNAAYRLDADQTAFPGPTVLTDTLVMDRVAVGQNPHNEKALTFTLETGGPGAKASAKLSERFFSGPASETQGFTGYGNYCLDLMGDGQLQLWEKGKFAGERIGWRSCLIGRWCEPNRAFGTTVTIDVNIHRYSRPINGKSGAIVVTCAESGSAPAATGIFMAVGATSLPQTLTLKYFVPMRQATPPPTMPQPVRWSDRRDLAPRSHASTPRYPATGYVDDDPFGFGSMIGVVPGVVLVYVSWSGDVPSGTSVEVDLMDAGGDPDSPSFYTPVSSGTIAGVGGWRAYDPADLALYGVESGSQTGAFQVRTTLNGTASSTPTVYAEGITKRGITTVTTPGEWEAQLKLLEWSAPGAAADPTTESASFRIEDETVSLPLLRNRSTIAYSLEYEYPGVDWTDPSNAWKRSILSRGYTTSIVQTQKGSDHPTVDANGDPYVDPRHDYPSPDWRGFQIEAAGEWQRAKSVLAPYLHDFSVSWENSTDTPTGDPEKATTALKRIAGWLGFTDRQIDIPDLPIRLWAGSEGFIVTPGQDILELGNRIARDYLLGWLYYDWNSATPDMGGDPANWDVMIRFGQPPSTITNLAYFDKRPMASALTGLIFGGHALNDFVPGVGPSGETMVGAPIYKLWREERIPPEFNKLVVQGTAPGETGQNSHGQATIRQTVYNFRSYNFHPGVPTADITSPDWLPYPKEAKIIDPTISTGRAIGFIAHHAMNYAGTGRIRRAWVAPMVSVTDPNDPFQKRPRRLRYYDPVMLLGEQYFIRSCTPYSRKDGVILARYEAEKQVVPI</sequence>
<name>A0A068NIZ0_FIMGI</name>
<evidence type="ECO:0000256" key="1">
    <source>
        <dbReference type="SAM" id="MobiDB-lite"/>
    </source>
</evidence>
<dbReference type="RefSeq" id="WP_025227787.1">
    <property type="nucleotide sequence ID" value="NZ_CP007139.1"/>
</dbReference>
<gene>
    <name evidence="2" type="ORF">OP10G_0170</name>
</gene>
<dbReference type="Proteomes" id="UP000027982">
    <property type="component" value="Chromosome"/>
</dbReference>
<proteinExistence type="predicted"/>
<keyword evidence="3" id="KW-1185">Reference proteome</keyword>
<protein>
    <submittedName>
        <fullName evidence="2">Uncharacterized protein</fullName>
    </submittedName>
</protein>
<accession>A0A068NIZ0</accession>
<organism evidence="2 3">
    <name type="scientific">Fimbriimonas ginsengisoli Gsoil 348</name>
    <dbReference type="NCBI Taxonomy" id="661478"/>
    <lineage>
        <taxon>Bacteria</taxon>
        <taxon>Bacillati</taxon>
        <taxon>Armatimonadota</taxon>
        <taxon>Fimbriimonadia</taxon>
        <taxon>Fimbriimonadales</taxon>
        <taxon>Fimbriimonadaceae</taxon>
        <taxon>Fimbriimonas</taxon>
    </lineage>
</organism>
<dbReference type="KEGG" id="fgi:OP10G_0170"/>
<reference evidence="2 3" key="1">
    <citation type="journal article" date="2014" name="PLoS ONE">
        <title>The first complete genome sequence of the class fimbriimonadia in the phylum armatimonadetes.</title>
        <authorList>
            <person name="Hu Z.Y."/>
            <person name="Wang Y.Z."/>
            <person name="Im W.T."/>
            <person name="Wang S.Y."/>
            <person name="Zhao G.P."/>
            <person name="Zheng H.J."/>
            <person name="Quan Z.X."/>
        </authorList>
    </citation>
    <scope>NUCLEOTIDE SEQUENCE [LARGE SCALE GENOMIC DNA]</scope>
    <source>
        <strain evidence="2">Gsoil 348</strain>
    </source>
</reference>
<evidence type="ECO:0000313" key="3">
    <source>
        <dbReference type="Proteomes" id="UP000027982"/>
    </source>
</evidence>
<dbReference type="EMBL" id="CP007139">
    <property type="protein sequence ID" value="AIE83538.1"/>
    <property type="molecule type" value="Genomic_DNA"/>
</dbReference>
<feature type="region of interest" description="Disordered" evidence="1">
    <location>
        <begin position="330"/>
        <end position="356"/>
    </location>
</feature>
<evidence type="ECO:0000313" key="2">
    <source>
        <dbReference type="EMBL" id="AIE83538.1"/>
    </source>
</evidence>
<dbReference type="STRING" id="661478.OP10G_0170"/>
<dbReference type="HOGENOM" id="CLU_314440_0_0_0"/>
<dbReference type="AlphaFoldDB" id="A0A068NIZ0"/>